<feature type="region of interest" description="Disordered" evidence="3">
    <location>
        <begin position="53"/>
        <end position="123"/>
    </location>
</feature>
<feature type="compositionally biased region" description="Pro residues" evidence="3">
    <location>
        <begin position="460"/>
        <end position="470"/>
    </location>
</feature>
<evidence type="ECO:0000313" key="8">
    <source>
        <dbReference type="Proteomes" id="UP000006039"/>
    </source>
</evidence>
<proteinExistence type="predicted"/>
<evidence type="ECO:0000256" key="1">
    <source>
        <dbReference type="ARBA" id="ARBA00022443"/>
    </source>
</evidence>
<accession>J3NM64</accession>
<evidence type="ECO:0000256" key="2">
    <source>
        <dbReference type="PROSITE-ProRule" id="PRU00192"/>
    </source>
</evidence>
<feature type="compositionally biased region" description="Basic and acidic residues" evidence="3">
    <location>
        <begin position="261"/>
        <end position="273"/>
    </location>
</feature>
<reference evidence="7" key="4">
    <citation type="journal article" date="2015" name="G3 (Bethesda)">
        <title>Genome sequences of three phytopathogenic species of the Magnaporthaceae family of fungi.</title>
        <authorList>
            <person name="Okagaki L.H."/>
            <person name="Nunes C.C."/>
            <person name="Sailsbery J."/>
            <person name="Clay B."/>
            <person name="Brown D."/>
            <person name="John T."/>
            <person name="Oh Y."/>
            <person name="Young N."/>
            <person name="Fitzgerald M."/>
            <person name="Haas B.J."/>
            <person name="Zeng Q."/>
            <person name="Young S."/>
            <person name="Adiconis X."/>
            <person name="Fan L."/>
            <person name="Levin J.Z."/>
            <person name="Mitchell T.K."/>
            <person name="Okubara P.A."/>
            <person name="Farman M.L."/>
            <person name="Kohn L.M."/>
            <person name="Birren B."/>
            <person name="Ma L.-J."/>
            <person name="Dean R.A."/>
        </authorList>
    </citation>
    <scope>NUCLEOTIDE SEQUENCE</scope>
    <source>
        <strain evidence="7">R3-111a-1</strain>
    </source>
</reference>
<dbReference type="OrthoDB" id="5340910at2759"/>
<evidence type="ECO:0000313" key="6">
    <source>
        <dbReference type="EMBL" id="EJT82395.1"/>
    </source>
</evidence>
<reference evidence="6" key="3">
    <citation type="submission" date="2010-09" db="EMBL/GenBank/DDBJ databases">
        <title>Annotation of Gaeumannomyces graminis var. tritici R3-111a-1.</title>
        <authorList>
            <consortium name="The Broad Institute Genome Sequencing Platform"/>
            <person name="Ma L.-J."/>
            <person name="Dead R."/>
            <person name="Young S.K."/>
            <person name="Zeng Q."/>
            <person name="Gargeya S."/>
            <person name="Fitzgerald M."/>
            <person name="Haas B."/>
            <person name="Abouelleil A."/>
            <person name="Alvarado L."/>
            <person name="Arachchi H.M."/>
            <person name="Berlin A."/>
            <person name="Brown A."/>
            <person name="Chapman S.B."/>
            <person name="Chen Z."/>
            <person name="Dunbar C."/>
            <person name="Freedman E."/>
            <person name="Gearin G."/>
            <person name="Gellesch M."/>
            <person name="Goldberg J."/>
            <person name="Griggs A."/>
            <person name="Gujja S."/>
            <person name="Heiman D."/>
            <person name="Howarth C."/>
            <person name="Larson L."/>
            <person name="Lui A."/>
            <person name="MacDonald P.J.P."/>
            <person name="Mehta T."/>
            <person name="Montmayeur A."/>
            <person name="Murphy C."/>
            <person name="Neiman D."/>
            <person name="Pearson M."/>
            <person name="Priest M."/>
            <person name="Roberts A."/>
            <person name="Saif S."/>
            <person name="Shea T."/>
            <person name="Shenoy N."/>
            <person name="Sisk P."/>
            <person name="Stolte C."/>
            <person name="Sykes S."/>
            <person name="Yandava C."/>
            <person name="Wortman J."/>
            <person name="Nusbaum C."/>
            <person name="Birren B."/>
        </authorList>
    </citation>
    <scope>NUCLEOTIDE SEQUENCE</scope>
    <source>
        <strain evidence="6">R3-111a-1</strain>
    </source>
</reference>
<reference evidence="8" key="1">
    <citation type="submission" date="2010-07" db="EMBL/GenBank/DDBJ databases">
        <title>The genome sequence of Gaeumannomyces graminis var. tritici strain R3-111a-1.</title>
        <authorList>
            <consortium name="The Broad Institute Genome Sequencing Platform"/>
            <person name="Ma L.-J."/>
            <person name="Dead R."/>
            <person name="Young S."/>
            <person name="Zeng Q."/>
            <person name="Koehrsen M."/>
            <person name="Alvarado L."/>
            <person name="Berlin A."/>
            <person name="Chapman S.B."/>
            <person name="Chen Z."/>
            <person name="Freedman E."/>
            <person name="Gellesch M."/>
            <person name="Goldberg J."/>
            <person name="Griggs A."/>
            <person name="Gujja S."/>
            <person name="Heilman E.R."/>
            <person name="Heiman D."/>
            <person name="Hepburn T."/>
            <person name="Howarth C."/>
            <person name="Jen D."/>
            <person name="Larson L."/>
            <person name="Mehta T."/>
            <person name="Neiman D."/>
            <person name="Pearson M."/>
            <person name="Roberts A."/>
            <person name="Saif S."/>
            <person name="Shea T."/>
            <person name="Shenoy N."/>
            <person name="Sisk P."/>
            <person name="Stolte C."/>
            <person name="Sykes S."/>
            <person name="Walk T."/>
            <person name="White J."/>
            <person name="Yandava C."/>
            <person name="Haas B."/>
            <person name="Nusbaum C."/>
            <person name="Birren B."/>
        </authorList>
    </citation>
    <scope>NUCLEOTIDE SEQUENCE [LARGE SCALE GENOMIC DNA]</scope>
    <source>
        <strain evidence="8">R3-111a-1</strain>
    </source>
</reference>
<organism evidence="6">
    <name type="scientific">Gaeumannomyces tritici (strain R3-111a-1)</name>
    <name type="common">Wheat and barley take-all root rot fungus</name>
    <name type="synonym">Gaeumannomyces graminis var. tritici</name>
    <dbReference type="NCBI Taxonomy" id="644352"/>
    <lineage>
        <taxon>Eukaryota</taxon>
        <taxon>Fungi</taxon>
        <taxon>Dikarya</taxon>
        <taxon>Ascomycota</taxon>
        <taxon>Pezizomycotina</taxon>
        <taxon>Sordariomycetes</taxon>
        <taxon>Sordariomycetidae</taxon>
        <taxon>Magnaporthales</taxon>
        <taxon>Magnaporthaceae</taxon>
        <taxon>Gaeumannomyces</taxon>
    </lineage>
</organism>
<dbReference type="EMBL" id="GL385395">
    <property type="protein sequence ID" value="EJT82395.1"/>
    <property type="molecule type" value="Genomic_DNA"/>
</dbReference>
<keyword evidence="4" id="KW-0812">Transmembrane</keyword>
<dbReference type="RefSeq" id="XP_009218404.1">
    <property type="nucleotide sequence ID" value="XM_009220140.1"/>
</dbReference>
<keyword evidence="8" id="KW-1185">Reference proteome</keyword>
<feature type="transmembrane region" description="Helical" evidence="4">
    <location>
        <begin position="193"/>
        <end position="214"/>
    </location>
</feature>
<evidence type="ECO:0000259" key="5">
    <source>
        <dbReference type="PROSITE" id="PS50002"/>
    </source>
</evidence>
<dbReference type="Pfam" id="PF14604">
    <property type="entry name" value="SH3_9"/>
    <property type="match status" value="1"/>
</dbReference>
<dbReference type="AlphaFoldDB" id="J3NM64"/>
<feature type="region of interest" description="Disordered" evidence="3">
    <location>
        <begin position="354"/>
        <end position="394"/>
    </location>
</feature>
<dbReference type="eggNOG" id="ENOG502S9NZ">
    <property type="taxonomic scope" value="Eukaryota"/>
</dbReference>
<feature type="compositionally biased region" description="Polar residues" evidence="3">
    <location>
        <begin position="289"/>
        <end position="300"/>
    </location>
</feature>
<feature type="compositionally biased region" description="Polar residues" evidence="3">
    <location>
        <begin position="160"/>
        <end position="171"/>
    </location>
</feature>
<gene>
    <name evidence="7" type="primary">20342826</name>
    <name evidence="6" type="ORF">GGTG_02368</name>
</gene>
<dbReference type="VEuPathDB" id="FungiDB:GGTG_02368"/>
<reference evidence="6" key="2">
    <citation type="submission" date="2010-07" db="EMBL/GenBank/DDBJ databases">
        <authorList>
            <consortium name="The Broad Institute Genome Sequencing Platform"/>
            <consortium name="Broad Institute Genome Sequencing Center for Infectious Disease"/>
            <person name="Ma L.-J."/>
            <person name="Dead R."/>
            <person name="Young S."/>
            <person name="Zeng Q."/>
            <person name="Koehrsen M."/>
            <person name="Alvarado L."/>
            <person name="Berlin A."/>
            <person name="Chapman S.B."/>
            <person name="Chen Z."/>
            <person name="Freedman E."/>
            <person name="Gellesch M."/>
            <person name="Goldberg J."/>
            <person name="Griggs A."/>
            <person name="Gujja S."/>
            <person name="Heilman E.R."/>
            <person name="Heiman D."/>
            <person name="Hepburn T."/>
            <person name="Howarth C."/>
            <person name="Jen D."/>
            <person name="Larson L."/>
            <person name="Mehta T."/>
            <person name="Neiman D."/>
            <person name="Pearson M."/>
            <person name="Roberts A."/>
            <person name="Saif S."/>
            <person name="Shea T."/>
            <person name="Shenoy N."/>
            <person name="Sisk P."/>
            <person name="Stolte C."/>
            <person name="Sykes S."/>
            <person name="Walk T."/>
            <person name="White J."/>
            <person name="Yandava C."/>
            <person name="Haas B."/>
            <person name="Nusbaum C."/>
            <person name="Birren B."/>
        </authorList>
    </citation>
    <scope>NUCLEOTIDE SEQUENCE</scope>
    <source>
        <strain evidence="6">R3-111a-1</strain>
    </source>
</reference>
<keyword evidence="4" id="KW-0472">Membrane</keyword>
<evidence type="ECO:0000256" key="4">
    <source>
        <dbReference type="SAM" id="Phobius"/>
    </source>
</evidence>
<protein>
    <recommendedName>
        <fullName evidence="5">SH3 domain-containing protein</fullName>
    </recommendedName>
</protein>
<keyword evidence="1 2" id="KW-0728">SH3 domain</keyword>
<feature type="compositionally biased region" description="Low complexity" evidence="3">
    <location>
        <begin position="364"/>
        <end position="394"/>
    </location>
</feature>
<dbReference type="HOGENOM" id="CLU_018830_1_0_1"/>
<dbReference type="Proteomes" id="UP000006039">
    <property type="component" value="Unassembled WGS sequence"/>
</dbReference>
<dbReference type="SUPFAM" id="SSF50044">
    <property type="entry name" value="SH3-domain"/>
    <property type="match status" value="1"/>
</dbReference>
<dbReference type="GeneID" id="20342826"/>
<dbReference type="STRING" id="644352.J3NM64"/>
<keyword evidence="4" id="KW-1133">Transmembrane helix</keyword>
<feature type="region of interest" description="Disordered" evidence="3">
    <location>
        <begin position="261"/>
        <end position="308"/>
    </location>
</feature>
<dbReference type="PROSITE" id="PS50002">
    <property type="entry name" value="SH3"/>
    <property type="match status" value="1"/>
</dbReference>
<reference evidence="7" key="5">
    <citation type="submission" date="2018-04" db="UniProtKB">
        <authorList>
            <consortium name="EnsemblFungi"/>
        </authorList>
    </citation>
    <scope>IDENTIFICATION</scope>
    <source>
        <strain evidence="7">R3-111a-1</strain>
    </source>
</reference>
<evidence type="ECO:0000313" key="7">
    <source>
        <dbReference type="EnsemblFungi" id="EJT82395"/>
    </source>
</evidence>
<feature type="compositionally biased region" description="Polar residues" evidence="3">
    <location>
        <begin position="55"/>
        <end position="70"/>
    </location>
</feature>
<feature type="region of interest" description="Disordered" evidence="3">
    <location>
        <begin position="451"/>
        <end position="490"/>
    </location>
</feature>
<sequence length="490" mass="51798">MHNNRHMQRHKLHQGLKRTVAEEVIAELEKRQNGWDRFTDGVKSVISDIKAPFAASQTTETPASTRNAAPTQKPKPKDDDDDDDGKVTKPAPKATTTAAPSPRTTTTLNRAVSSSSVQQRSSVGLPASVMPTATADIIAETSLAVATDKPTLPPVAIETPTPTSLSPAQTSAAGARADAQRAEQEAGSTAAKAGIAFGVIGGVLIVFMVIWFIMKQRKDQLERQRLDDERFNDEKFNREFASQSASNAPAAPLAAGAIATDRPRTGNKDEEKQLPVFPKNTDNAWERPTTGNSTNPSNPFGNHAETFDYRPVSPLSDIGVASSTTPVSPITGGVATGAAVVGVAAAGALTRKASLRKDLPRPPDLTLDTPADAPTAAQQPGATSPGGAAIAAAGGPPTSAVYRVQIDFQPTMEDELELKAGELIRLLFEYDDGWALCIRLDRSKQGVVPRTCLSARPVKPRPGPGRPGPQQPMSRGPGSLERKPVPGQAY</sequence>
<name>J3NM64_GAET3</name>
<dbReference type="EnsemblFungi" id="EJT82395">
    <property type="protein sequence ID" value="EJT82395"/>
    <property type="gene ID" value="GGTG_02368"/>
</dbReference>
<feature type="region of interest" description="Disordered" evidence="3">
    <location>
        <begin position="158"/>
        <end position="183"/>
    </location>
</feature>
<evidence type="ECO:0000256" key="3">
    <source>
        <dbReference type="SAM" id="MobiDB-lite"/>
    </source>
</evidence>
<feature type="domain" description="SH3" evidence="5">
    <location>
        <begin position="397"/>
        <end position="458"/>
    </location>
</feature>
<dbReference type="Gene3D" id="2.30.30.40">
    <property type="entry name" value="SH3 Domains"/>
    <property type="match status" value="1"/>
</dbReference>
<dbReference type="InterPro" id="IPR001452">
    <property type="entry name" value="SH3_domain"/>
</dbReference>
<dbReference type="InterPro" id="IPR036028">
    <property type="entry name" value="SH3-like_dom_sf"/>
</dbReference>
<feature type="compositionally biased region" description="Low complexity" evidence="3">
    <location>
        <begin position="88"/>
        <end position="123"/>
    </location>
</feature>
<dbReference type="SMART" id="SM00326">
    <property type="entry name" value="SH3"/>
    <property type="match status" value="1"/>
</dbReference>